<dbReference type="SMART" id="SM00471">
    <property type="entry name" value="HDc"/>
    <property type="match status" value="1"/>
</dbReference>
<evidence type="ECO:0000256" key="4">
    <source>
        <dbReference type="ARBA" id="ARBA00001946"/>
    </source>
</evidence>
<dbReference type="GO" id="GO:0002953">
    <property type="term" value="F:5'-deoxynucleotidase activity"/>
    <property type="evidence" value="ECO:0007669"/>
    <property type="project" value="UniProtKB-EC"/>
</dbReference>
<comment type="catalytic activity">
    <reaction evidence="1">
        <text>a 2'-deoxyribonucleoside 5'-phosphate + H2O = a 2'-deoxyribonucleoside + phosphate</text>
        <dbReference type="Rhea" id="RHEA:36167"/>
        <dbReference type="ChEBI" id="CHEBI:15377"/>
        <dbReference type="ChEBI" id="CHEBI:18274"/>
        <dbReference type="ChEBI" id="CHEBI:43474"/>
        <dbReference type="ChEBI" id="CHEBI:65317"/>
        <dbReference type="EC" id="3.1.3.89"/>
    </reaction>
</comment>
<dbReference type="EMBL" id="JANCYW010000003">
    <property type="protein sequence ID" value="KAK4534985.1"/>
    <property type="molecule type" value="Genomic_DNA"/>
</dbReference>
<dbReference type="GO" id="GO:0009159">
    <property type="term" value="P:deoxyribonucleoside monophosphate catabolic process"/>
    <property type="evidence" value="ECO:0007669"/>
    <property type="project" value="UniProtKB-ARBA"/>
</dbReference>
<dbReference type="AlphaFoldDB" id="A0AAV9ISC0"/>
<dbReference type="PANTHER" id="PTHR11845:SF13">
    <property type="entry name" value="5'-DEOXYNUCLEOTIDASE HDDC2"/>
    <property type="match status" value="1"/>
</dbReference>
<dbReference type="Pfam" id="PF13023">
    <property type="entry name" value="HD_3"/>
    <property type="match status" value="1"/>
</dbReference>
<keyword evidence="14" id="KW-1185">Reference proteome</keyword>
<keyword evidence="11" id="KW-0460">Magnesium</keyword>
<dbReference type="PROSITE" id="PS51831">
    <property type="entry name" value="HD"/>
    <property type="match status" value="1"/>
</dbReference>
<dbReference type="PANTHER" id="PTHR11845">
    <property type="entry name" value="5'-DEOXYNUCLEOTIDASE HDDC2"/>
    <property type="match status" value="1"/>
</dbReference>
<dbReference type="Gene3D" id="1.10.3210.10">
    <property type="entry name" value="Hypothetical protein af1432"/>
    <property type="match status" value="1"/>
</dbReference>
<evidence type="ECO:0000256" key="9">
    <source>
        <dbReference type="ARBA" id="ARBA00022723"/>
    </source>
</evidence>
<dbReference type="Proteomes" id="UP001301350">
    <property type="component" value="Unassembled WGS sequence"/>
</dbReference>
<evidence type="ECO:0000256" key="10">
    <source>
        <dbReference type="ARBA" id="ARBA00022801"/>
    </source>
</evidence>
<keyword evidence="10" id="KW-0378">Hydrolase</keyword>
<comment type="cofactor">
    <cofactor evidence="3">
        <name>Co(2+)</name>
        <dbReference type="ChEBI" id="CHEBI:48828"/>
    </cofactor>
</comment>
<keyword evidence="9" id="KW-0479">Metal-binding</keyword>
<comment type="cofactor">
    <cofactor evidence="4">
        <name>Mg(2+)</name>
        <dbReference type="ChEBI" id="CHEBI:18420"/>
    </cofactor>
</comment>
<dbReference type="InterPro" id="IPR039356">
    <property type="entry name" value="YfbR/HDDC2"/>
</dbReference>
<accession>A0AAV9ISC0</accession>
<dbReference type="GO" id="GO:0005737">
    <property type="term" value="C:cytoplasm"/>
    <property type="evidence" value="ECO:0007669"/>
    <property type="project" value="TreeGrafter"/>
</dbReference>
<evidence type="ECO:0000313" key="13">
    <source>
        <dbReference type="EMBL" id="KAK4534985.1"/>
    </source>
</evidence>
<evidence type="ECO:0000256" key="11">
    <source>
        <dbReference type="ARBA" id="ARBA00022842"/>
    </source>
</evidence>
<dbReference type="GO" id="GO:0046872">
    <property type="term" value="F:metal ion binding"/>
    <property type="evidence" value="ECO:0007669"/>
    <property type="project" value="UniProtKB-KW"/>
</dbReference>
<gene>
    <name evidence="13" type="ORF">CDCA_CDCA03G1010</name>
</gene>
<evidence type="ECO:0000259" key="12">
    <source>
        <dbReference type="PROSITE" id="PS51831"/>
    </source>
</evidence>
<comment type="caution">
    <text evidence="13">The sequence shown here is derived from an EMBL/GenBank/DDBJ whole genome shotgun (WGS) entry which is preliminary data.</text>
</comment>
<name>A0AAV9ISC0_CYACA</name>
<evidence type="ECO:0000256" key="1">
    <source>
        <dbReference type="ARBA" id="ARBA00001638"/>
    </source>
</evidence>
<dbReference type="InterPro" id="IPR006674">
    <property type="entry name" value="HD_domain"/>
</dbReference>
<evidence type="ECO:0000256" key="2">
    <source>
        <dbReference type="ARBA" id="ARBA00001936"/>
    </source>
</evidence>
<evidence type="ECO:0000313" key="14">
    <source>
        <dbReference type="Proteomes" id="UP001301350"/>
    </source>
</evidence>
<reference evidence="13 14" key="1">
    <citation type="submission" date="2022-07" db="EMBL/GenBank/DDBJ databases">
        <title>Genome-wide signatures of adaptation to extreme environments.</title>
        <authorList>
            <person name="Cho C.H."/>
            <person name="Yoon H.S."/>
        </authorList>
    </citation>
    <scope>NUCLEOTIDE SEQUENCE [LARGE SCALE GENOMIC DNA]</scope>
    <source>
        <strain evidence="13 14">DBV 063 E5</strain>
    </source>
</reference>
<comment type="function">
    <text evidence="5">Catalyzes the dephosphorylation of the nucleoside 5'-monophosphates deoxyadenosine monophosphate (dAMP), deoxycytidine monophosphate (dCMP), deoxyguanosine monophosphate (dGMP) and deoxythymidine monophosphate (dTMP).</text>
</comment>
<dbReference type="SUPFAM" id="SSF109604">
    <property type="entry name" value="HD-domain/PDEase-like"/>
    <property type="match status" value="1"/>
</dbReference>
<dbReference type="FunFam" id="1.10.3210.10:FF:000011">
    <property type="entry name" value="HD domain-containing protein 2"/>
    <property type="match status" value="1"/>
</dbReference>
<dbReference type="EC" id="3.1.3.89" evidence="8"/>
<organism evidence="13 14">
    <name type="scientific">Cyanidium caldarium</name>
    <name type="common">Red alga</name>
    <dbReference type="NCBI Taxonomy" id="2771"/>
    <lineage>
        <taxon>Eukaryota</taxon>
        <taxon>Rhodophyta</taxon>
        <taxon>Bangiophyceae</taxon>
        <taxon>Cyanidiales</taxon>
        <taxon>Cyanidiaceae</taxon>
        <taxon>Cyanidium</taxon>
    </lineage>
</organism>
<evidence type="ECO:0000256" key="3">
    <source>
        <dbReference type="ARBA" id="ARBA00001941"/>
    </source>
</evidence>
<evidence type="ECO:0000256" key="6">
    <source>
        <dbReference type="ARBA" id="ARBA00009999"/>
    </source>
</evidence>
<dbReference type="InterPro" id="IPR003607">
    <property type="entry name" value="HD/PDEase_dom"/>
</dbReference>
<comment type="similarity">
    <text evidence="6">Belongs to the HDDC2 family.</text>
</comment>
<evidence type="ECO:0000256" key="7">
    <source>
        <dbReference type="ARBA" id="ARBA00011738"/>
    </source>
</evidence>
<protein>
    <recommendedName>
        <fullName evidence="8">5'-deoxynucleotidase</fullName>
        <ecNumber evidence="8">3.1.3.89</ecNumber>
    </recommendedName>
</protein>
<evidence type="ECO:0000256" key="5">
    <source>
        <dbReference type="ARBA" id="ARBA00004074"/>
    </source>
</evidence>
<comment type="subunit">
    <text evidence="7">Homodimer.</text>
</comment>
<evidence type="ECO:0000256" key="8">
    <source>
        <dbReference type="ARBA" id="ARBA00012964"/>
    </source>
</evidence>
<feature type="domain" description="HD" evidence="12">
    <location>
        <begin position="39"/>
        <end position="141"/>
    </location>
</feature>
<sequence length="188" mass="20860">MDGYGTEEGLLGFLRLVGVLKHLKRTGWVQAGVREPESVAAHMYRMALMALVLRPQDGRALRMALVHDLAECIVGDITPNCGVAKDEKRRMEEAAMRRIGELLRPHSAEAASEVMQLFEEYERGNSATARFVKGLDKLDMVLQAVEYQTQQPELELDEFFAALHAIDDPSLQRLGVAAVASRLRPSAS</sequence>
<proteinExistence type="inferred from homology"/>
<comment type="cofactor">
    <cofactor evidence="2">
        <name>Mn(2+)</name>
        <dbReference type="ChEBI" id="CHEBI:29035"/>
    </cofactor>
</comment>